<organism evidence="2 3">
    <name type="scientific">Nocardiopsis aegyptia</name>
    <dbReference type="NCBI Taxonomy" id="220378"/>
    <lineage>
        <taxon>Bacteria</taxon>
        <taxon>Bacillati</taxon>
        <taxon>Actinomycetota</taxon>
        <taxon>Actinomycetes</taxon>
        <taxon>Streptosporangiales</taxon>
        <taxon>Nocardiopsidaceae</taxon>
        <taxon>Nocardiopsis</taxon>
    </lineage>
</organism>
<reference evidence="2 3" key="1">
    <citation type="submission" date="2020-07" db="EMBL/GenBank/DDBJ databases">
        <title>Sequencing the genomes of 1000 actinobacteria strains.</title>
        <authorList>
            <person name="Klenk H.-P."/>
        </authorList>
    </citation>
    <scope>NUCLEOTIDE SEQUENCE [LARGE SCALE GENOMIC DNA]</scope>
    <source>
        <strain evidence="2 3">DSM 44442</strain>
    </source>
</reference>
<comment type="caution">
    <text evidence="2">The sequence shown here is derived from an EMBL/GenBank/DDBJ whole genome shotgun (WGS) entry which is preliminary data.</text>
</comment>
<dbReference type="RefSeq" id="WP_179820505.1">
    <property type="nucleotide sequence ID" value="NZ_JACCFS010000001.1"/>
</dbReference>
<name>A0A7Z0J859_9ACTN</name>
<dbReference type="Proteomes" id="UP000572051">
    <property type="component" value="Unassembled WGS sequence"/>
</dbReference>
<evidence type="ECO:0000313" key="2">
    <source>
        <dbReference type="EMBL" id="NYJ32611.1"/>
    </source>
</evidence>
<proteinExistence type="predicted"/>
<keyword evidence="3" id="KW-1185">Reference proteome</keyword>
<protein>
    <submittedName>
        <fullName evidence="2">Uncharacterized protein</fullName>
    </submittedName>
</protein>
<gene>
    <name evidence="2" type="ORF">HNR10_000492</name>
</gene>
<dbReference type="AlphaFoldDB" id="A0A7Z0J859"/>
<evidence type="ECO:0000256" key="1">
    <source>
        <dbReference type="SAM" id="MobiDB-lite"/>
    </source>
</evidence>
<dbReference type="EMBL" id="JACCFS010000001">
    <property type="protein sequence ID" value="NYJ32611.1"/>
    <property type="molecule type" value="Genomic_DNA"/>
</dbReference>
<feature type="region of interest" description="Disordered" evidence="1">
    <location>
        <begin position="24"/>
        <end position="66"/>
    </location>
</feature>
<accession>A0A7Z0J859</accession>
<evidence type="ECO:0000313" key="3">
    <source>
        <dbReference type="Proteomes" id="UP000572051"/>
    </source>
</evidence>
<sequence length="117" mass="11342">MSLVFAAHLFCSVGAVDSASASQAEGTVAAAGPASVEDGAPHTGGTAAPDHPCPSDAGASADQRTSGVAGAVLPGLATATALLRAPAAHALSWRPSGTAAVPWSGTRLLVSLCVRRV</sequence>